<comment type="caution">
    <text evidence="4">The sequence shown here is derived from an EMBL/GenBank/DDBJ whole genome shotgun (WGS) entry which is preliminary data.</text>
</comment>
<dbReference type="PANTHER" id="PTHR10545:SF29">
    <property type="entry name" value="GH14572P-RELATED"/>
    <property type="match status" value="1"/>
</dbReference>
<dbReference type="RefSeq" id="WP_256119722.1">
    <property type="nucleotide sequence ID" value="NZ_WHSB02000010.1"/>
</dbReference>
<dbReference type="SUPFAM" id="SSF55729">
    <property type="entry name" value="Acyl-CoA N-acyltransferases (Nat)"/>
    <property type="match status" value="1"/>
</dbReference>
<keyword evidence="1" id="KW-0808">Transferase</keyword>
<accession>A0ABT1RD33</accession>
<evidence type="ECO:0000313" key="4">
    <source>
        <dbReference type="EMBL" id="MCQ4633100.1"/>
    </source>
</evidence>
<dbReference type="PANTHER" id="PTHR10545">
    <property type="entry name" value="DIAMINE N-ACETYLTRANSFERASE"/>
    <property type="match status" value="1"/>
</dbReference>
<dbReference type="Proteomes" id="UP000996601">
    <property type="component" value="Unassembled WGS sequence"/>
</dbReference>
<evidence type="ECO:0000256" key="2">
    <source>
        <dbReference type="ARBA" id="ARBA00023315"/>
    </source>
</evidence>
<keyword evidence="2" id="KW-0012">Acyltransferase</keyword>
<proteinExistence type="predicted"/>
<name>A0ABT1RD33_9HYPH</name>
<sequence length="164" mass="18250">MRDDIRIRVAVADDAETIHAGLKALATSMDAEEKFVATVENVRRYGFGEAPAFEVLIAEADGTFAGLCLTFPIFSTWMGTPGIYVQDLIVETAFRGRRIGERLLHAAARRGLAQGARYLRLSVDVENFRAQAFYDRLGIRHARDEQIHMIKGADFDAFAEGEEP</sequence>
<evidence type="ECO:0000256" key="1">
    <source>
        <dbReference type="ARBA" id="ARBA00022679"/>
    </source>
</evidence>
<dbReference type="EMBL" id="WHSB02000010">
    <property type="protein sequence ID" value="MCQ4633100.1"/>
    <property type="molecule type" value="Genomic_DNA"/>
</dbReference>
<dbReference type="PROSITE" id="PS51186">
    <property type="entry name" value="GNAT"/>
    <property type="match status" value="1"/>
</dbReference>
<evidence type="ECO:0000259" key="3">
    <source>
        <dbReference type="PROSITE" id="PS51186"/>
    </source>
</evidence>
<feature type="domain" description="N-acetyltransferase" evidence="3">
    <location>
        <begin position="5"/>
        <end position="154"/>
    </location>
</feature>
<dbReference type="CDD" id="cd04301">
    <property type="entry name" value="NAT_SF"/>
    <property type="match status" value="1"/>
</dbReference>
<dbReference type="InterPro" id="IPR016181">
    <property type="entry name" value="Acyl_CoA_acyltransferase"/>
</dbReference>
<gene>
    <name evidence="4" type="ORF">GB927_023875</name>
</gene>
<protein>
    <submittedName>
        <fullName evidence="4">GNAT family N-acetyltransferase</fullName>
    </submittedName>
</protein>
<organism evidence="4 5">
    <name type="scientific">Shinella lacus</name>
    <dbReference type="NCBI Taxonomy" id="2654216"/>
    <lineage>
        <taxon>Bacteria</taxon>
        <taxon>Pseudomonadati</taxon>
        <taxon>Pseudomonadota</taxon>
        <taxon>Alphaproteobacteria</taxon>
        <taxon>Hyphomicrobiales</taxon>
        <taxon>Rhizobiaceae</taxon>
        <taxon>Shinella</taxon>
    </lineage>
</organism>
<dbReference type="InterPro" id="IPR051016">
    <property type="entry name" value="Diverse_Substrate_AcTransf"/>
</dbReference>
<dbReference type="Pfam" id="PF00583">
    <property type="entry name" value="Acetyltransf_1"/>
    <property type="match status" value="1"/>
</dbReference>
<dbReference type="Gene3D" id="3.40.630.30">
    <property type="match status" value="1"/>
</dbReference>
<evidence type="ECO:0000313" key="5">
    <source>
        <dbReference type="Proteomes" id="UP000996601"/>
    </source>
</evidence>
<reference evidence="4" key="1">
    <citation type="submission" date="2021-07" db="EMBL/GenBank/DDBJ databases">
        <title>Shinella sp. nov., a novel member of the genus Shinella from water.</title>
        <authorList>
            <person name="Deng Y."/>
        </authorList>
    </citation>
    <scope>NUCLEOTIDE SEQUENCE</scope>
    <source>
        <strain evidence="4">CPCC 100929</strain>
    </source>
</reference>
<dbReference type="InterPro" id="IPR000182">
    <property type="entry name" value="GNAT_dom"/>
</dbReference>
<keyword evidence="5" id="KW-1185">Reference proteome</keyword>